<dbReference type="PANTHER" id="PTHR45982">
    <property type="entry name" value="REGULATOR OF CHROMOSOME CONDENSATION"/>
    <property type="match status" value="1"/>
</dbReference>
<dbReference type="Pfam" id="PF13540">
    <property type="entry name" value="RCC1_2"/>
    <property type="match status" value="2"/>
</dbReference>
<dbReference type="Proteomes" id="UP000064967">
    <property type="component" value="Chromosome"/>
</dbReference>
<keyword evidence="3" id="KW-1185">Reference proteome</keyword>
<organism evidence="2 3">
    <name type="scientific">Labilithrix luteola</name>
    <dbReference type="NCBI Taxonomy" id="1391654"/>
    <lineage>
        <taxon>Bacteria</taxon>
        <taxon>Pseudomonadati</taxon>
        <taxon>Myxococcota</taxon>
        <taxon>Polyangia</taxon>
        <taxon>Polyangiales</taxon>
        <taxon>Labilitrichaceae</taxon>
        <taxon>Labilithrix</taxon>
    </lineage>
</organism>
<dbReference type="GO" id="GO:0005085">
    <property type="term" value="F:guanyl-nucleotide exchange factor activity"/>
    <property type="evidence" value="ECO:0007669"/>
    <property type="project" value="TreeGrafter"/>
</dbReference>
<dbReference type="GO" id="GO:0005737">
    <property type="term" value="C:cytoplasm"/>
    <property type="evidence" value="ECO:0007669"/>
    <property type="project" value="TreeGrafter"/>
</dbReference>
<evidence type="ECO:0008006" key="4">
    <source>
        <dbReference type="Google" id="ProtNLM"/>
    </source>
</evidence>
<dbReference type="InterPro" id="IPR000408">
    <property type="entry name" value="Reg_chr_condens"/>
</dbReference>
<dbReference type="EMBL" id="CP012333">
    <property type="protein sequence ID" value="AKU94811.1"/>
    <property type="molecule type" value="Genomic_DNA"/>
</dbReference>
<dbReference type="PROSITE" id="PS50012">
    <property type="entry name" value="RCC1_3"/>
    <property type="match status" value="1"/>
</dbReference>
<dbReference type="SUPFAM" id="SSF50985">
    <property type="entry name" value="RCC1/BLIP-II"/>
    <property type="match status" value="1"/>
</dbReference>
<accession>A0A0K1PN45</accession>
<evidence type="ECO:0000256" key="1">
    <source>
        <dbReference type="SAM" id="MobiDB-lite"/>
    </source>
</evidence>
<dbReference type="InterPro" id="IPR051553">
    <property type="entry name" value="Ran_GTPase-activating"/>
</dbReference>
<sequence length="442" mass="45594">MVAFSAAGLAAVSCSSSNDERPTFEAEDASREASVPPTSDDAEVPDALTSRDASFDAAALAVSCTSDPCATSLVTTLGTSDTDGAEGFCALLRDGTVACWGANQAGQLGRADEAGALDSPSPARVVGLTNIVRLEHTCAIDADGGVFCWGTGPFLQSDAQVTSTERTPVKLPIPSASYMGFSPIAACAELADGPVCWGSNTLAQVAAWTNPHPPAFLAPSPVATPNTTPVRNLYMANATFRLHDDGIVDSWGANPAIARESSLAPDPYPAKLALEPVSHIDVVASNGCAVSLGIGYCWGAPIPEAKFSFKPDNLFDRALPEPVIVPEPVHRIATTNHVVTTVLGDKIIQPQRWCAVGASGALFCWGFNASGQAGDGTQHYASEAVKVVSLAAPAADVKTTPNATCALLTTGKVHCWGSNFYGQLGTGKLKASSLVPQEVVLP</sequence>
<dbReference type="STRING" id="1391654.AKJ09_01475"/>
<proteinExistence type="predicted"/>
<dbReference type="Gene3D" id="2.130.10.30">
    <property type="entry name" value="Regulator of chromosome condensation 1/beta-lactamase-inhibitor protein II"/>
    <property type="match status" value="2"/>
</dbReference>
<reference evidence="2 3" key="1">
    <citation type="submission" date="2015-08" db="EMBL/GenBank/DDBJ databases">
        <authorList>
            <person name="Babu N.S."/>
            <person name="Beckwith C.J."/>
            <person name="Beseler K.G."/>
            <person name="Brison A."/>
            <person name="Carone J.V."/>
            <person name="Caskin T.P."/>
            <person name="Diamond M."/>
            <person name="Durham M.E."/>
            <person name="Foxe J.M."/>
            <person name="Go M."/>
            <person name="Henderson B.A."/>
            <person name="Jones I.B."/>
            <person name="McGettigan J.A."/>
            <person name="Micheletti S.J."/>
            <person name="Nasrallah M.E."/>
            <person name="Ortiz D."/>
            <person name="Piller C.R."/>
            <person name="Privatt S.R."/>
            <person name="Schneider S.L."/>
            <person name="Sharp S."/>
            <person name="Smith T.C."/>
            <person name="Stanton J.D."/>
            <person name="Ullery H.E."/>
            <person name="Wilson R.J."/>
            <person name="Serrano M.G."/>
            <person name="Buck G."/>
            <person name="Lee V."/>
            <person name="Wang Y."/>
            <person name="Carvalho R."/>
            <person name="Voegtly L."/>
            <person name="Shi R."/>
            <person name="Duckworth R."/>
            <person name="Johnson A."/>
            <person name="Loviza R."/>
            <person name="Walstead R."/>
            <person name="Shah Z."/>
            <person name="Kiflezghi M."/>
            <person name="Wade K."/>
            <person name="Ball S.L."/>
            <person name="Bradley K.W."/>
            <person name="Asai D.J."/>
            <person name="Bowman C.A."/>
            <person name="Russell D.A."/>
            <person name="Pope W.H."/>
            <person name="Jacobs-Sera D."/>
            <person name="Hendrix R.W."/>
            <person name="Hatfull G.F."/>
        </authorList>
    </citation>
    <scope>NUCLEOTIDE SEQUENCE [LARGE SCALE GENOMIC DNA]</scope>
    <source>
        <strain evidence="2 3">DSM 27648</strain>
    </source>
</reference>
<name>A0A0K1PN45_9BACT</name>
<gene>
    <name evidence="2" type="ORF">AKJ09_01475</name>
</gene>
<dbReference type="KEGG" id="llu:AKJ09_01475"/>
<dbReference type="PANTHER" id="PTHR45982:SF1">
    <property type="entry name" value="REGULATOR OF CHROMOSOME CONDENSATION"/>
    <property type="match status" value="1"/>
</dbReference>
<dbReference type="AlphaFoldDB" id="A0A0K1PN45"/>
<feature type="region of interest" description="Disordered" evidence="1">
    <location>
        <begin position="1"/>
        <end position="45"/>
    </location>
</feature>
<dbReference type="RefSeq" id="WP_169927318.1">
    <property type="nucleotide sequence ID" value="NZ_CP012333.1"/>
</dbReference>
<evidence type="ECO:0000313" key="2">
    <source>
        <dbReference type="EMBL" id="AKU94811.1"/>
    </source>
</evidence>
<dbReference type="InterPro" id="IPR009091">
    <property type="entry name" value="RCC1/BLIP-II"/>
</dbReference>
<protein>
    <recommendedName>
        <fullName evidence="4">BNR repeat domain protein</fullName>
    </recommendedName>
</protein>
<feature type="compositionally biased region" description="Basic and acidic residues" evidence="1">
    <location>
        <begin position="18"/>
        <end position="31"/>
    </location>
</feature>
<evidence type="ECO:0000313" key="3">
    <source>
        <dbReference type="Proteomes" id="UP000064967"/>
    </source>
</evidence>